<organism evidence="2 3">
    <name type="scientific">Nelumbo nucifera</name>
    <name type="common">Sacred lotus</name>
    <dbReference type="NCBI Taxonomy" id="4432"/>
    <lineage>
        <taxon>Eukaryota</taxon>
        <taxon>Viridiplantae</taxon>
        <taxon>Streptophyta</taxon>
        <taxon>Embryophyta</taxon>
        <taxon>Tracheophyta</taxon>
        <taxon>Spermatophyta</taxon>
        <taxon>Magnoliopsida</taxon>
        <taxon>Proteales</taxon>
        <taxon>Nelumbonaceae</taxon>
        <taxon>Nelumbo</taxon>
    </lineage>
</organism>
<protein>
    <submittedName>
        <fullName evidence="2">Uncharacterized protein</fullName>
    </submittedName>
</protein>
<reference evidence="2 3" key="1">
    <citation type="journal article" date="2020" name="Mol. Biol. Evol.">
        <title>Distinct Expression and Methylation Patterns for Genes with Different Fates following a Single Whole-Genome Duplication in Flowering Plants.</title>
        <authorList>
            <person name="Shi T."/>
            <person name="Rahmani R.S."/>
            <person name="Gugger P.F."/>
            <person name="Wang M."/>
            <person name="Li H."/>
            <person name="Zhang Y."/>
            <person name="Li Z."/>
            <person name="Wang Q."/>
            <person name="Van de Peer Y."/>
            <person name="Marchal K."/>
            <person name="Chen J."/>
        </authorList>
    </citation>
    <scope>NUCLEOTIDE SEQUENCE [LARGE SCALE GENOMIC DNA]</scope>
    <source>
        <tissue evidence="2">Leaf</tissue>
    </source>
</reference>
<accession>A0A822XXW8</accession>
<dbReference type="EMBL" id="DUZY01000001">
    <property type="protein sequence ID" value="DAD24051.1"/>
    <property type="molecule type" value="Genomic_DNA"/>
</dbReference>
<gene>
    <name evidence="2" type="ORF">HUJ06_025514</name>
</gene>
<keyword evidence="3" id="KW-1185">Reference proteome</keyword>
<comment type="caution">
    <text evidence="2">The sequence shown here is derived from an EMBL/GenBank/DDBJ whole genome shotgun (WGS) entry which is preliminary data.</text>
</comment>
<dbReference type="AlphaFoldDB" id="A0A822XXW8"/>
<proteinExistence type="predicted"/>
<evidence type="ECO:0000313" key="3">
    <source>
        <dbReference type="Proteomes" id="UP000607653"/>
    </source>
</evidence>
<name>A0A822XXW8_NELNU</name>
<evidence type="ECO:0000313" key="2">
    <source>
        <dbReference type="EMBL" id="DAD24051.1"/>
    </source>
</evidence>
<feature type="region of interest" description="Disordered" evidence="1">
    <location>
        <begin position="33"/>
        <end position="55"/>
    </location>
</feature>
<evidence type="ECO:0000256" key="1">
    <source>
        <dbReference type="SAM" id="MobiDB-lite"/>
    </source>
</evidence>
<sequence>MAGAWRVFAITREMTDGFAPAFAQTNNLRELNLNEGSNDKNKKKTNNTLFLRLSN</sequence>
<dbReference type="Proteomes" id="UP000607653">
    <property type="component" value="Unassembled WGS sequence"/>
</dbReference>